<dbReference type="Pfam" id="PF00990">
    <property type="entry name" value="GGDEF"/>
    <property type="match status" value="1"/>
</dbReference>
<dbReference type="CDD" id="cd01949">
    <property type="entry name" value="GGDEF"/>
    <property type="match status" value="1"/>
</dbReference>
<dbReference type="InterPro" id="IPR000160">
    <property type="entry name" value="GGDEF_dom"/>
</dbReference>
<evidence type="ECO:0000259" key="2">
    <source>
        <dbReference type="PROSITE" id="PS50887"/>
    </source>
</evidence>
<comment type="caution">
    <text evidence="3">The sequence shown here is derived from an EMBL/GenBank/DDBJ whole genome shotgun (WGS) entry which is preliminary data.</text>
</comment>
<dbReference type="Proteomes" id="UP000242705">
    <property type="component" value="Unassembled WGS sequence"/>
</dbReference>
<dbReference type="GO" id="GO:1902201">
    <property type="term" value="P:negative regulation of bacterial-type flagellum-dependent cell motility"/>
    <property type="evidence" value="ECO:0007669"/>
    <property type="project" value="TreeGrafter"/>
</dbReference>
<dbReference type="AlphaFoldDB" id="A0A2T2WTJ2"/>
<evidence type="ECO:0000313" key="4">
    <source>
        <dbReference type="Proteomes" id="UP000242705"/>
    </source>
</evidence>
<evidence type="ECO:0000256" key="1">
    <source>
        <dbReference type="SAM" id="Phobius"/>
    </source>
</evidence>
<feature type="transmembrane region" description="Helical" evidence="1">
    <location>
        <begin position="240"/>
        <end position="257"/>
    </location>
</feature>
<dbReference type="InterPro" id="IPR029787">
    <property type="entry name" value="Nucleotide_cyclase"/>
</dbReference>
<keyword evidence="1" id="KW-1133">Transmembrane helix</keyword>
<gene>
    <name evidence="3" type="ORF">C7B47_11830</name>
</gene>
<dbReference type="EMBL" id="PXYX01000028">
    <property type="protein sequence ID" value="PSR25571.1"/>
    <property type="molecule type" value="Genomic_DNA"/>
</dbReference>
<sequence length="510" mass="57470">MTQFFAPFDKVTRERVCNMSWSYRSALNMVARAVAGVLFIWWAILGWHDPVIWTTGNMPHGISHLMQWLTIGLMASGVNLFNVPIIPLRGKTVQVRLNTVEATVMVVLIHNGLWAALTVSGTASVALWLSYALDGILRRFPAIQPWRERFWRSVGDDPNFVVPRRLRLMLLNAVLDLAGICATQGLIEGTLFRGPIGIGPGALLFAIGLGVGTFNGWELAAIMLGTHSRVLGPQQRRSSALQRISVIYFLVAGYNWFWGAMMWAGWTVWGLGGMALVHWGLWRTRQRVIVSELLAEEQAQRDQQYRMATTDVLTGLPNRRAAEDYALQLARAQIPTAVVVVDIDWFKRINDTWGHDAGDFVLTQVAQLLQYGHRHPGPWTDFVGRWGGEEFLLLWPQCPPTRAQDKCETLCSRIAQTPVIWTSDSGVSIRIHLTVSVGLAMWLPHPEPDHTPLEAFRWADRALYEVKRHGRNNWQGVTSYPPASPTVHWMRSWAHAPGKYRENGGGRHEQ</sequence>
<dbReference type="GO" id="GO:0052621">
    <property type="term" value="F:diguanylate cyclase activity"/>
    <property type="evidence" value="ECO:0007669"/>
    <property type="project" value="TreeGrafter"/>
</dbReference>
<dbReference type="SMART" id="SM00267">
    <property type="entry name" value="GGDEF"/>
    <property type="match status" value="1"/>
</dbReference>
<name>A0A2T2WTJ2_SULTH</name>
<evidence type="ECO:0000313" key="3">
    <source>
        <dbReference type="EMBL" id="PSR25571.1"/>
    </source>
</evidence>
<feature type="transmembrane region" description="Helical" evidence="1">
    <location>
        <begin position="199"/>
        <end position="220"/>
    </location>
</feature>
<dbReference type="SUPFAM" id="SSF55073">
    <property type="entry name" value="Nucleotide cyclase"/>
    <property type="match status" value="1"/>
</dbReference>
<accession>A0A2T2WTJ2</accession>
<dbReference type="GO" id="GO:0005886">
    <property type="term" value="C:plasma membrane"/>
    <property type="evidence" value="ECO:0007669"/>
    <property type="project" value="TreeGrafter"/>
</dbReference>
<dbReference type="PROSITE" id="PS50887">
    <property type="entry name" value="GGDEF"/>
    <property type="match status" value="1"/>
</dbReference>
<dbReference type="InterPro" id="IPR043128">
    <property type="entry name" value="Rev_trsase/Diguanyl_cyclase"/>
</dbReference>
<keyword evidence="1" id="KW-0812">Transmembrane</keyword>
<dbReference type="Gene3D" id="3.30.70.270">
    <property type="match status" value="1"/>
</dbReference>
<dbReference type="GO" id="GO:0043709">
    <property type="term" value="P:cell adhesion involved in single-species biofilm formation"/>
    <property type="evidence" value="ECO:0007669"/>
    <property type="project" value="TreeGrafter"/>
</dbReference>
<feature type="transmembrane region" description="Helical" evidence="1">
    <location>
        <begin position="29"/>
        <end position="47"/>
    </location>
</feature>
<feature type="transmembrane region" description="Helical" evidence="1">
    <location>
        <begin position="108"/>
        <end position="129"/>
    </location>
</feature>
<reference evidence="3 4" key="1">
    <citation type="journal article" date="2014" name="BMC Genomics">
        <title>Comparison of environmental and isolate Sulfobacillus genomes reveals diverse carbon, sulfur, nitrogen, and hydrogen metabolisms.</title>
        <authorList>
            <person name="Justice N.B."/>
            <person name="Norman A."/>
            <person name="Brown C.T."/>
            <person name="Singh A."/>
            <person name="Thomas B.C."/>
            <person name="Banfield J.F."/>
        </authorList>
    </citation>
    <scope>NUCLEOTIDE SEQUENCE [LARGE SCALE GENOMIC DNA]</scope>
    <source>
        <strain evidence="3">AMDSBA5</strain>
    </source>
</reference>
<dbReference type="InterPro" id="IPR050469">
    <property type="entry name" value="Diguanylate_Cyclase"/>
</dbReference>
<dbReference type="NCBIfam" id="TIGR00254">
    <property type="entry name" value="GGDEF"/>
    <property type="match status" value="1"/>
</dbReference>
<keyword evidence="1" id="KW-0472">Membrane</keyword>
<proteinExistence type="predicted"/>
<feature type="domain" description="GGDEF" evidence="2">
    <location>
        <begin position="334"/>
        <end position="479"/>
    </location>
</feature>
<dbReference type="PANTHER" id="PTHR45138">
    <property type="entry name" value="REGULATORY COMPONENTS OF SENSORY TRANSDUCTION SYSTEM"/>
    <property type="match status" value="1"/>
</dbReference>
<organism evidence="3 4">
    <name type="scientific">Sulfobacillus thermosulfidooxidans</name>
    <dbReference type="NCBI Taxonomy" id="28034"/>
    <lineage>
        <taxon>Bacteria</taxon>
        <taxon>Bacillati</taxon>
        <taxon>Bacillota</taxon>
        <taxon>Clostridia</taxon>
        <taxon>Eubacteriales</taxon>
        <taxon>Clostridiales Family XVII. Incertae Sedis</taxon>
        <taxon>Sulfobacillus</taxon>
    </lineage>
</organism>
<protein>
    <recommendedName>
        <fullName evidence="2">GGDEF domain-containing protein</fullName>
    </recommendedName>
</protein>
<dbReference type="PANTHER" id="PTHR45138:SF9">
    <property type="entry name" value="DIGUANYLATE CYCLASE DGCM-RELATED"/>
    <property type="match status" value="1"/>
</dbReference>
<feature type="transmembrane region" description="Helical" evidence="1">
    <location>
        <begin position="68"/>
        <end position="88"/>
    </location>
</feature>